<keyword evidence="2" id="KW-0812">Transmembrane</keyword>
<evidence type="ECO:0000256" key="1">
    <source>
        <dbReference type="SAM" id="MobiDB-lite"/>
    </source>
</evidence>
<reference evidence="3 4" key="1">
    <citation type="submission" date="2020-08" db="EMBL/GenBank/DDBJ databases">
        <title>Sequencing the genomes of 1000 actinobacteria strains.</title>
        <authorList>
            <person name="Klenk H.-P."/>
        </authorList>
    </citation>
    <scope>NUCLEOTIDE SEQUENCE [LARGE SCALE GENOMIC DNA]</scope>
    <source>
        <strain evidence="3 4">DSM 102122</strain>
    </source>
</reference>
<evidence type="ECO:0000256" key="2">
    <source>
        <dbReference type="SAM" id="Phobius"/>
    </source>
</evidence>
<gene>
    <name evidence="3" type="ORF">HD601_003276</name>
</gene>
<feature type="transmembrane region" description="Helical" evidence="2">
    <location>
        <begin position="214"/>
        <end position="231"/>
    </location>
</feature>
<feature type="transmembrane region" description="Helical" evidence="2">
    <location>
        <begin position="104"/>
        <end position="125"/>
    </location>
</feature>
<feature type="transmembrane region" description="Helical" evidence="2">
    <location>
        <begin position="137"/>
        <end position="157"/>
    </location>
</feature>
<keyword evidence="4" id="KW-1185">Reference proteome</keyword>
<sequence length="308" mass="30736">MSTATTTSAPAARSGAARSATGPLGGLLASTRAELLRLRKWPAVWVLATVWLLLNLTFAYLFNYIAYATGSSGFSNEGVSPEALLPDLLPAAIPSVLTGGMPMFGGAIMFILGALAAGSGFGWGAWKTVFTQGPRRVPAFGGTLAAVGVAVVGVVAATLVLDLIASTLIAVVEGQSIVWPALGPLAESAGGALLIFGMWAAAGVLVGVLTRSPALAVGLGLVWSLVIENLLRGVGNLLGGVEYVTDVLPGTAAGSLAGALGAGGQGDPDGAPGVLTVLDGRPAALLVAAYLVAFAAVAALLMRHRDVV</sequence>
<keyword evidence="2" id="KW-1133">Transmembrane helix</keyword>
<accession>A0A7W9GS31</accession>
<dbReference type="AlphaFoldDB" id="A0A7W9GS31"/>
<dbReference type="RefSeq" id="WP_221441042.1">
    <property type="nucleotide sequence ID" value="NZ_JACHMM010000001.1"/>
</dbReference>
<evidence type="ECO:0000313" key="3">
    <source>
        <dbReference type="EMBL" id="MBB5788701.1"/>
    </source>
</evidence>
<protein>
    <recommendedName>
        <fullName evidence="5">ABC transporter permease</fullName>
    </recommendedName>
</protein>
<dbReference type="Proteomes" id="UP000542813">
    <property type="component" value="Unassembled WGS sequence"/>
</dbReference>
<organism evidence="3 4">
    <name type="scientific">Jiangella mangrovi</name>
    <dbReference type="NCBI Taxonomy" id="1524084"/>
    <lineage>
        <taxon>Bacteria</taxon>
        <taxon>Bacillati</taxon>
        <taxon>Actinomycetota</taxon>
        <taxon>Actinomycetes</taxon>
        <taxon>Jiangellales</taxon>
        <taxon>Jiangellaceae</taxon>
        <taxon>Jiangella</taxon>
    </lineage>
</organism>
<dbReference type="EMBL" id="JACHMM010000001">
    <property type="protein sequence ID" value="MBB5788701.1"/>
    <property type="molecule type" value="Genomic_DNA"/>
</dbReference>
<evidence type="ECO:0008006" key="5">
    <source>
        <dbReference type="Google" id="ProtNLM"/>
    </source>
</evidence>
<proteinExistence type="predicted"/>
<name>A0A7W9GS31_9ACTN</name>
<keyword evidence="2" id="KW-0472">Membrane</keyword>
<comment type="caution">
    <text evidence="3">The sequence shown here is derived from an EMBL/GenBank/DDBJ whole genome shotgun (WGS) entry which is preliminary data.</text>
</comment>
<evidence type="ECO:0000313" key="4">
    <source>
        <dbReference type="Proteomes" id="UP000542813"/>
    </source>
</evidence>
<feature type="region of interest" description="Disordered" evidence="1">
    <location>
        <begin position="1"/>
        <end position="21"/>
    </location>
</feature>
<feature type="transmembrane region" description="Helical" evidence="2">
    <location>
        <begin position="44"/>
        <end position="67"/>
    </location>
</feature>
<feature type="transmembrane region" description="Helical" evidence="2">
    <location>
        <begin position="283"/>
        <end position="302"/>
    </location>
</feature>